<dbReference type="EMBL" id="SACM01000001">
    <property type="protein sequence ID" value="RVT88446.1"/>
    <property type="molecule type" value="Genomic_DNA"/>
</dbReference>
<name>A0A437LSR6_9BURK</name>
<comment type="caution">
    <text evidence="1">The sequence shown here is derived from an EMBL/GenBank/DDBJ whole genome shotgun (WGS) entry which is preliminary data.</text>
</comment>
<evidence type="ECO:0000313" key="2">
    <source>
        <dbReference type="Proteomes" id="UP000288587"/>
    </source>
</evidence>
<sequence length="274" mass="29955">MHTQRLFGVDFSSAPSKRKPIWVAEGEAALSGVRLQALYPLTDWTGFEAWLRRPGPWLAGLDLPLGLPRAFVDAQGWGPTLPDLAHALRQRGRRTRREWQALIDTWGNARPAGQRLVHRRCDTALPGGARSTSPLQTRYVPVGFMLFEGLPRVLDAGVTLLGQHAADPARLALEAYPGWLAQQAIGRRSYKNTDDAERRAARADLLAALRRDGGGLGLAMNWPEDLHTLMLDDPSGDPLDAAMCLLQAAWAAGRPDWGLPADLDPVEGWIAGAE</sequence>
<keyword evidence="2" id="KW-1185">Reference proteome</keyword>
<dbReference type="InterPro" id="IPR007362">
    <property type="entry name" value="DUF429"/>
</dbReference>
<dbReference type="AlphaFoldDB" id="A0A437LSR6"/>
<protein>
    <submittedName>
        <fullName evidence="1">DUF429 domain-containing protein</fullName>
    </submittedName>
</protein>
<organism evidence="1 2">
    <name type="scientific">Inhella crocodyli</name>
    <dbReference type="NCBI Taxonomy" id="2499851"/>
    <lineage>
        <taxon>Bacteria</taxon>
        <taxon>Pseudomonadati</taxon>
        <taxon>Pseudomonadota</taxon>
        <taxon>Betaproteobacteria</taxon>
        <taxon>Burkholderiales</taxon>
        <taxon>Sphaerotilaceae</taxon>
        <taxon>Inhella</taxon>
    </lineage>
</organism>
<dbReference type="OrthoDB" id="8557416at2"/>
<reference evidence="1 2" key="1">
    <citation type="submission" date="2019-01" db="EMBL/GenBank/DDBJ databases">
        <authorList>
            <person name="Chen W.-M."/>
        </authorList>
    </citation>
    <scope>NUCLEOTIDE SEQUENCE [LARGE SCALE GENOMIC DNA]</scope>
    <source>
        <strain evidence="1 2">CCP-18</strain>
    </source>
</reference>
<dbReference type="RefSeq" id="WP_127681628.1">
    <property type="nucleotide sequence ID" value="NZ_SACM01000001.1"/>
</dbReference>
<dbReference type="Proteomes" id="UP000288587">
    <property type="component" value="Unassembled WGS sequence"/>
</dbReference>
<accession>A0A437LSR6</accession>
<gene>
    <name evidence="1" type="ORF">EOD73_05570</name>
</gene>
<evidence type="ECO:0000313" key="1">
    <source>
        <dbReference type="EMBL" id="RVT88446.1"/>
    </source>
</evidence>
<dbReference type="Pfam" id="PF04250">
    <property type="entry name" value="DUF429"/>
    <property type="match status" value="1"/>
</dbReference>
<proteinExistence type="predicted"/>